<dbReference type="PANTHER" id="PTHR43111">
    <property type="entry name" value="ALDEHYDE DEHYDROGENASE B-RELATED"/>
    <property type="match status" value="1"/>
</dbReference>
<dbReference type="InterPro" id="IPR016163">
    <property type="entry name" value="Ald_DH_C"/>
</dbReference>
<feature type="domain" description="Aldehyde dehydrogenase" evidence="2">
    <location>
        <begin position="21"/>
        <end position="463"/>
    </location>
</feature>
<dbReference type="SUPFAM" id="SSF53720">
    <property type="entry name" value="ALDH-like"/>
    <property type="match status" value="1"/>
</dbReference>
<evidence type="ECO:0000313" key="3">
    <source>
        <dbReference type="EMBL" id="BCO27459.1"/>
    </source>
</evidence>
<dbReference type="Gene3D" id="3.40.309.10">
    <property type="entry name" value="Aldehyde Dehydrogenase, Chain A, domain 2"/>
    <property type="match status" value="1"/>
</dbReference>
<dbReference type="Pfam" id="PF00171">
    <property type="entry name" value="Aldedh"/>
    <property type="match status" value="1"/>
</dbReference>
<proteinExistence type="predicted"/>
<keyword evidence="1" id="KW-0560">Oxidoreductase</keyword>
<gene>
    <name evidence="3" type="ORF">MIZ03_2347</name>
</gene>
<dbReference type="InterPro" id="IPR015590">
    <property type="entry name" value="Aldehyde_DH_dom"/>
</dbReference>
<dbReference type="Gene3D" id="3.40.605.10">
    <property type="entry name" value="Aldehyde Dehydrogenase, Chain A, domain 1"/>
    <property type="match status" value="1"/>
</dbReference>
<dbReference type="NCBIfam" id="NF008868">
    <property type="entry name" value="PRK11903.1"/>
    <property type="match status" value="1"/>
</dbReference>
<name>A0ABN6D626_9BURK</name>
<organism evidence="3 4">
    <name type="scientific">Rhodoferax lithotrophicus</name>
    <dbReference type="NCBI Taxonomy" id="2798804"/>
    <lineage>
        <taxon>Bacteria</taxon>
        <taxon>Pseudomonadati</taxon>
        <taxon>Pseudomonadota</taxon>
        <taxon>Betaproteobacteria</taxon>
        <taxon>Burkholderiales</taxon>
        <taxon>Comamonadaceae</taxon>
        <taxon>Rhodoferax</taxon>
    </lineage>
</organism>
<evidence type="ECO:0000259" key="2">
    <source>
        <dbReference type="Pfam" id="PF00171"/>
    </source>
</evidence>
<protein>
    <submittedName>
        <fullName evidence="3">3,4-dehydroadipyl-CoA semialdehyde dehydrogenase</fullName>
    </submittedName>
</protein>
<sequence length="516" mass="53729">MTELISNFLAGQWQTGSGTGTTLLDPVLGTELVRVDATGLDLAAGFAFARNQGGAALRALSYRERAAMLAAAVKVLQANRDAYYEIATANSGTVKNDSAVDIDGAIFTLGSYAKLGDALGDRHFMLDGEAARLGKDPLFQSQHVLVPTRGVALFINAFNFPAWGLWEKAAPALLSGVPVIVKPATTTAWLTQRMVKDVVDAGIFPPGALSVICGSSAGLMDALQPLDVVSFTGSAETAAVIRSHPAVAQRFVRVNIEADSVNSALLLPDAAPGTEAFDLLVKEVAREMTVKSGQKCTAIRRIFVPEASFDAAAQAISARLAKTTVGNPRNESVRMGALVNRAQLASVREGLDYLKQQAETLHDGATHALVDADPAIACCVGPTLLGARDADGADRVHDTEVFGPVATLLPYRDTAHALALVRRGQGSLVASLYGSDPASLGAAALELADSHGRVHVISPDVGQLHTGHGNVMPQSLHGGPGRAGGGEELGGLRALGFYHRCSAVQASTAVLSTFNT</sequence>
<keyword evidence="4" id="KW-1185">Reference proteome</keyword>
<dbReference type="InterPro" id="IPR016161">
    <property type="entry name" value="Ald_DH/histidinol_DH"/>
</dbReference>
<evidence type="ECO:0000256" key="1">
    <source>
        <dbReference type="ARBA" id="ARBA00023002"/>
    </source>
</evidence>
<dbReference type="RefSeq" id="WP_223912462.1">
    <property type="nucleotide sequence ID" value="NZ_AP024238.1"/>
</dbReference>
<dbReference type="PANTHER" id="PTHR43111:SF1">
    <property type="entry name" value="ALDEHYDE DEHYDROGENASE B-RELATED"/>
    <property type="match status" value="1"/>
</dbReference>
<dbReference type="Proteomes" id="UP000824366">
    <property type="component" value="Chromosome"/>
</dbReference>
<dbReference type="EMBL" id="AP024238">
    <property type="protein sequence ID" value="BCO27459.1"/>
    <property type="molecule type" value="Genomic_DNA"/>
</dbReference>
<dbReference type="InterPro" id="IPR016162">
    <property type="entry name" value="Ald_DH_N"/>
</dbReference>
<accession>A0ABN6D626</accession>
<evidence type="ECO:0000313" key="4">
    <source>
        <dbReference type="Proteomes" id="UP000824366"/>
    </source>
</evidence>
<reference evidence="3 4" key="1">
    <citation type="journal article" date="2021" name="Microbiol. Spectr.">
        <title>A Single Bacterium Capable of Oxidation and Reduction of Iron at Circumneutral pH.</title>
        <authorList>
            <person name="Kato S."/>
            <person name="Ohkuma M."/>
        </authorList>
    </citation>
    <scope>NUCLEOTIDE SEQUENCE [LARGE SCALE GENOMIC DNA]</scope>
    <source>
        <strain evidence="3 4">MIZ03</strain>
    </source>
</reference>